<proteinExistence type="predicted"/>
<organism evidence="3">
    <name type="scientific">Streptomyces sp. Y1</name>
    <dbReference type="NCBI Taxonomy" id="3238634"/>
    <lineage>
        <taxon>Bacteria</taxon>
        <taxon>Bacillati</taxon>
        <taxon>Actinomycetota</taxon>
        <taxon>Actinomycetes</taxon>
        <taxon>Kitasatosporales</taxon>
        <taxon>Streptomycetaceae</taxon>
        <taxon>Streptomyces</taxon>
    </lineage>
</organism>
<evidence type="ECO:0000256" key="1">
    <source>
        <dbReference type="SAM" id="MobiDB-lite"/>
    </source>
</evidence>
<sequence>MTDEFDGMYDTFRALLDSFTPAESVKRLQQFGIAPEIVQQIRERHEQQTFRIKELEEPHSVVDGDRYTWYTGPRPSDKCWPAIVNLLREDRWPQDPAINSLDDSSTRIVSLLNHPREQEFSTRGLVVGHVQSGKTTNFTAVMAKAADRGYKLFIVLAGIHNGLRRQTQARLVQQLVEPNPTMWSQLTGLDQDFTPRENPASYFGKANRTHVLCVVKKNAAVLRKLARWLDKASAYLQDCPALIIDDEADQATVATKSINPLILDIMRSLPKSAYLGYTATPFANLLIDPAAEDLYPKDFIVNLPKPQGHFGTEVLFGRDALDGEDPEQVDDGFDMIRLIPASDEKRVRPLSRLDVDGFVPAITDTLRNAVRYFWMVTAARRVRGTGNPHNTMLIHTSVNTAVHNSFKAPLEHLCRSAKENLGDPVFVTELRALWEAETARVPAEDLDETKVEFDELLPEVRGVLDSCRVIMDNSSSEDRLDYENGPIVAIAVGGNTLSRGLTLEGLSVSYFVRAVSAYDTLLQMGRWFGFRRGYADLPRIWMTAELAKWFRHLATVEAEMRLDIDRYMTEDETPLTFAVRLRTHPALRVTAAAKMRDAVTAASSYGGKRVQTHYFHTNAEWLRANLSAACSFVDQAAANAVRREERPAEGRFIFRDVPHDLVLDFLRDYRFHEKSPENDGGLISDYVRKRVRTAGSLGRWNVAIVGTPVDSEGSNLFEFTPGIAVGRVNRARLAPEQGASEADFADIKTLMSRRDAAIDLSGEISKLPEKEIMAERRRQFPDTGLLVLYPIDKTSEPDPSKDRRRSALHPTAPARRAALNAEEHVIGVGMVFPDPRGNDSEVVKYISADLSGVDIEEEDFSLLDGEEA</sequence>
<dbReference type="InterPro" id="IPR018310">
    <property type="entry name" value="Put_endonuclease_Z1-dom"/>
</dbReference>
<dbReference type="AlphaFoldDB" id="A0AB39TSH0"/>
<dbReference type="InterPro" id="IPR027417">
    <property type="entry name" value="P-loop_NTPase"/>
</dbReference>
<feature type="region of interest" description="Disordered" evidence="1">
    <location>
        <begin position="791"/>
        <end position="811"/>
    </location>
</feature>
<dbReference type="EMBL" id="CP163445">
    <property type="protein sequence ID" value="XDQ81996.1"/>
    <property type="molecule type" value="Genomic_DNA"/>
</dbReference>
<dbReference type="REBASE" id="858817">
    <property type="entry name" value="SspsY1ORF27780P"/>
</dbReference>
<evidence type="ECO:0000259" key="2">
    <source>
        <dbReference type="Pfam" id="PF10593"/>
    </source>
</evidence>
<gene>
    <name evidence="3" type="ORF">AB2U05_27760</name>
</gene>
<reference evidence="3" key="1">
    <citation type="submission" date="2024-07" db="EMBL/GenBank/DDBJ databases">
        <authorList>
            <person name="Yu S.T."/>
        </authorList>
    </citation>
    <scope>NUCLEOTIDE SEQUENCE</scope>
    <source>
        <strain evidence="3">Y1</strain>
    </source>
</reference>
<dbReference type="RefSeq" id="WP_369184541.1">
    <property type="nucleotide sequence ID" value="NZ_CP163445.1"/>
</dbReference>
<dbReference type="Pfam" id="PF10593">
    <property type="entry name" value="Z1"/>
    <property type="match status" value="1"/>
</dbReference>
<name>A0AB39TSH0_9ACTN</name>
<evidence type="ECO:0000313" key="3">
    <source>
        <dbReference type="EMBL" id="XDQ81996.1"/>
    </source>
</evidence>
<accession>A0AB39TSH0</accession>
<dbReference type="SUPFAM" id="SSF52540">
    <property type="entry name" value="P-loop containing nucleoside triphosphate hydrolases"/>
    <property type="match status" value="1"/>
</dbReference>
<feature type="domain" description="Putative endonuclease Z1" evidence="2">
    <location>
        <begin position="366"/>
        <end position="585"/>
    </location>
</feature>
<protein>
    <submittedName>
        <fullName evidence="3">Z1 domain-containing protein</fullName>
    </submittedName>
</protein>